<dbReference type="Gramene" id="mRNA:HanXRQr2_Chr17g0794101">
    <property type="protein sequence ID" value="CDS:HanXRQr2_Chr17g0794101.1"/>
    <property type="gene ID" value="HanXRQr2_Chr17g0794101"/>
</dbReference>
<organism evidence="2 3">
    <name type="scientific">Helianthus annuus</name>
    <name type="common">Common sunflower</name>
    <dbReference type="NCBI Taxonomy" id="4232"/>
    <lineage>
        <taxon>Eukaryota</taxon>
        <taxon>Viridiplantae</taxon>
        <taxon>Streptophyta</taxon>
        <taxon>Embryophyta</taxon>
        <taxon>Tracheophyta</taxon>
        <taxon>Spermatophyta</taxon>
        <taxon>Magnoliopsida</taxon>
        <taxon>eudicotyledons</taxon>
        <taxon>Gunneridae</taxon>
        <taxon>Pentapetalae</taxon>
        <taxon>asterids</taxon>
        <taxon>campanulids</taxon>
        <taxon>Asterales</taxon>
        <taxon>Asteraceae</taxon>
        <taxon>Asteroideae</taxon>
        <taxon>Heliantheae alliance</taxon>
        <taxon>Heliantheae</taxon>
        <taxon>Helianthus</taxon>
    </lineage>
</organism>
<comment type="caution">
    <text evidence="2">The sequence shown here is derived from an EMBL/GenBank/DDBJ whole genome shotgun (WGS) entry which is preliminary data.</text>
</comment>
<keyword evidence="3" id="KW-1185">Reference proteome</keyword>
<dbReference type="InterPro" id="IPR007321">
    <property type="entry name" value="Transposase_28"/>
</dbReference>
<proteinExistence type="predicted"/>
<name>A0A9K3DI28_HELAN</name>
<dbReference type="EMBL" id="MNCJ02000332">
    <property type="protein sequence ID" value="KAF5754688.1"/>
    <property type="molecule type" value="Genomic_DNA"/>
</dbReference>
<reference evidence="2" key="2">
    <citation type="submission" date="2020-06" db="EMBL/GenBank/DDBJ databases">
        <title>Helianthus annuus Genome sequencing and assembly Release 2.</title>
        <authorList>
            <person name="Gouzy J."/>
            <person name="Langlade N."/>
            <person name="Munos S."/>
        </authorList>
    </citation>
    <scope>NUCLEOTIDE SEQUENCE</scope>
    <source>
        <tissue evidence="2">Leaves</tissue>
    </source>
</reference>
<evidence type="ECO:0000313" key="2">
    <source>
        <dbReference type="EMBL" id="KAF5754688.1"/>
    </source>
</evidence>
<accession>A0A9K3DI28</accession>
<gene>
    <name evidence="2" type="ORF">HanXRQr2_Chr17g0794101</name>
</gene>
<dbReference type="Proteomes" id="UP000215914">
    <property type="component" value="Unassembled WGS sequence"/>
</dbReference>
<dbReference type="PANTHER" id="PTHR31099">
    <property type="entry name" value="OS06G0165300 PROTEIN"/>
    <property type="match status" value="1"/>
</dbReference>
<evidence type="ECO:0000313" key="3">
    <source>
        <dbReference type="Proteomes" id="UP000215914"/>
    </source>
</evidence>
<feature type="domain" description="Transposase (putative) gypsy type" evidence="1">
    <location>
        <begin position="68"/>
        <end position="118"/>
    </location>
</feature>
<dbReference type="AlphaFoldDB" id="A0A9K3DI28"/>
<sequence length="184" mass="22074">MAPGKEHLSANFSVLTQKHLDKFNREYQITTFLNPKLPAQNKAVYPFLVRKFPFYTRVCNFANYRVRSTKFLIKVLWFFGVHISQVNPFGLSRINHFELSCRALNRKPDLNVFRYFYEFITARDWYTFAHRKSGPSPSSEEKSSLKNWKDHFFWLDDLCLTTDIAWRFKDQSVDFELKEDFIFN</sequence>
<dbReference type="Pfam" id="PF04195">
    <property type="entry name" value="Transposase_28"/>
    <property type="match status" value="1"/>
</dbReference>
<reference evidence="2" key="1">
    <citation type="journal article" date="2017" name="Nature">
        <title>The sunflower genome provides insights into oil metabolism, flowering and Asterid evolution.</title>
        <authorList>
            <person name="Badouin H."/>
            <person name="Gouzy J."/>
            <person name="Grassa C.J."/>
            <person name="Murat F."/>
            <person name="Staton S.E."/>
            <person name="Cottret L."/>
            <person name="Lelandais-Briere C."/>
            <person name="Owens G.L."/>
            <person name="Carrere S."/>
            <person name="Mayjonade B."/>
            <person name="Legrand L."/>
            <person name="Gill N."/>
            <person name="Kane N.C."/>
            <person name="Bowers J.E."/>
            <person name="Hubner S."/>
            <person name="Bellec A."/>
            <person name="Berard A."/>
            <person name="Berges H."/>
            <person name="Blanchet N."/>
            <person name="Boniface M.C."/>
            <person name="Brunel D."/>
            <person name="Catrice O."/>
            <person name="Chaidir N."/>
            <person name="Claudel C."/>
            <person name="Donnadieu C."/>
            <person name="Faraut T."/>
            <person name="Fievet G."/>
            <person name="Helmstetter N."/>
            <person name="King M."/>
            <person name="Knapp S.J."/>
            <person name="Lai Z."/>
            <person name="Le Paslier M.C."/>
            <person name="Lippi Y."/>
            <person name="Lorenzon L."/>
            <person name="Mandel J.R."/>
            <person name="Marage G."/>
            <person name="Marchand G."/>
            <person name="Marquand E."/>
            <person name="Bret-Mestries E."/>
            <person name="Morien E."/>
            <person name="Nambeesan S."/>
            <person name="Nguyen T."/>
            <person name="Pegot-Espagnet P."/>
            <person name="Pouilly N."/>
            <person name="Raftis F."/>
            <person name="Sallet E."/>
            <person name="Schiex T."/>
            <person name="Thomas J."/>
            <person name="Vandecasteele C."/>
            <person name="Vares D."/>
            <person name="Vear F."/>
            <person name="Vautrin S."/>
            <person name="Crespi M."/>
            <person name="Mangin B."/>
            <person name="Burke J.M."/>
            <person name="Salse J."/>
            <person name="Munos S."/>
            <person name="Vincourt P."/>
            <person name="Rieseberg L.H."/>
            <person name="Langlade N.B."/>
        </authorList>
    </citation>
    <scope>NUCLEOTIDE SEQUENCE</scope>
    <source>
        <tissue evidence="2">Leaves</tissue>
    </source>
</reference>
<protein>
    <recommendedName>
        <fullName evidence="1">Transposase (putative) gypsy type domain-containing protein</fullName>
    </recommendedName>
</protein>
<evidence type="ECO:0000259" key="1">
    <source>
        <dbReference type="Pfam" id="PF04195"/>
    </source>
</evidence>
<dbReference type="PANTHER" id="PTHR31099:SF41">
    <property type="entry name" value="TRANSPOSASE (PUTATIVE), GYPSY TYPE-RELATED"/>
    <property type="match status" value="1"/>
</dbReference>